<dbReference type="Pfam" id="PF01650">
    <property type="entry name" value="Peptidase_C13"/>
    <property type="match status" value="1"/>
</dbReference>
<evidence type="ECO:0000313" key="3">
    <source>
        <dbReference type="EMBL" id="KAK4490980.1"/>
    </source>
</evidence>
<dbReference type="PANTHER" id="PTHR12000">
    <property type="entry name" value="HEMOGLOBINASE FAMILY MEMBER"/>
    <property type="match status" value="1"/>
</dbReference>
<dbReference type="Pfam" id="PF20985">
    <property type="entry name" value="Legum_prodom"/>
    <property type="match status" value="1"/>
</dbReference>
<name>A0ABR0DP42_9LAMI</name>
<comment type="similarity">
    <text evidence="1">Belongs to the peptidase C13 family.</text>
</comment>
<dbReference type="InterPro" id="IPR046427">
    <property type="entry name" value="Legumain_prodom_sf"/>
</dbReference>
<dbReference type="InterPro" id="IPR048501">
    <property type="entry name" value="Legum_prodom"/>
</dbReference>
<organism evidence="3 4">
    <name type="scientific">Penstemon davidsonii</name>
    <dbReference type="NCBI Taxonomy" id="160366"/>
    <lineage>
        <taxon>Eukaryota</taxon>
        <taxon>Viridiplantae</taxon>
        <taxon>Streptophyta</taxon>
        <taxon>Embryophyta</taxon>
        <taxon>Tracheophyta</taxon>
        <taxon>Spermatophyta</taxon>
        <taxon>Magnoliopsida</taxon>
        <taxon>eudicotyledons</taxon>
        <taxon>Gunneridae</taxon>
        <taxon>Pentapetalae</taxon>
        <taxon>asterids</taxon>
        <taxon>lamiids</taxon>
        <taxon>Lamiales</taxon>
        <taxon>Plantaginaceae</taxon>
        <taxon>Cheloneae</taxon>
        <taxon>Penstemon</taxon>
    </lineage>
</organism>
<dbReference type="Proteomes" id="UP001291926">
    <property type="component" value="Unassembled WGS sequence"/>
</dbReference>
<evidence type="ECO:0000259" key="2">
    <source>
        <dbReference type="Pfam" id="PF20985"/>
    </source>
</evidence>
<protein>
    <recommendedName>
        <fullName evidence="2">Legumain prodomain domain-containing protein</fullName>
    </recommendedName>
</protein>
<dbReference type="Gene3D" id="1.10.132.130">
    <property type="match status" value="1"/>
</dbReference>
<feature type="domain" description="Legumain prodomain" evidence="2">
    <location>
        <begin position="101"/>
        <end position="198"/>
    </location>
</feature>
<evidence type="ECO:0000313" key="4">
    <source>
        <dbReference type="Proteomes" id="UP001291926"/>
    </source>
</evidence>
<dbReference type="EMBL" id="JAYDYQ010001087">
    <property type="protein sequence ID" value="KAK4490980.1"/>
    <property type="molecule type" value="Genomic_DNA"/>
</dbReference>
<gene>
    <name evidence="3" type="ORF">RD792_001701</name>
</gene>
<accession>A0ABR0DP42</accession>
<proteinExistence type="inferred from homology"/>
<reference evidence="3 4" key="1">
    <citation type="journal article" date="2023" name="bioRxiv">
        <title>Genome report: Whole genome sequence and annotation of Penstemon davidsonii.</title>
        <authorList>
            <person name="Ostevik K.L."/>
            <person name="Alabady M."/>
            <person name="Zhang M."/>
            <person name="Rausher M.D."/>
        </authorList>
    </citation>
    <scope>NUCLEOTIDE SEQUENCE [LARGE SCALE GENOMIC DNA]</scope>
    <source>
        <strain evidence="3">DNT005</strain>
        <tissue evidence="3">Whole leaf</tissue>
    </source>
</reference>
<dbReference type="InterPro" id="IPR001096">
    <property type="entry name" value="Peptidase_C13"/>
</dbReference>
<evidence type="ECO:0000256" key="1">
    <source>
        <dbReference type="ARBA" id="ARBA00009941"/>
    </source>
</evidence>
<sequence>MEDSDQKDLGSETLHQQYELVKNRTANTAPNKASNVMQFGELSLNADTLSTYMGASLPRFGDAKKQSLPKAVKQRDADLAYFWSKLHKAPEGSAEKVDAHKRLHEVLDHCAHVDSSIAEIGVVLLGTPEKSSQVLNNVRASGQPLVDDWDCLKSKVRIFESHCGKLLQYGMKHTRAMANMCNSGVKDDQMTRAATLVCSSN</sequence>
<dbReference type="CDD" id="cd21115">
    <property type="entry name" value="legumain_C"/>
    <property type="match status" value="1"/>
</dbReference>
<dbReference type="Gene3D" id="3.40.50.1460">
    <property type="match status" value="1"/>
</dbReference>
<dbReference type="PANTHER" id="PTHR12000:SF50">
    <property type="entry name" value="VACUOLAR-PROCESSING ENZYME GAMMA-ISOZYME"/>
    <property type="match status" value="1"/>
</dbReference>
<comment type="caution">
    <text evidence="3">The sequence shown here is derived from an EMBL/GenBank/DDBJ whole genome shotgun (WGS) entry which is preliminary data.</text>
</comment>
<keyword evidence="4" id="KW-1185">Reference proteome</keyword>